<evidence type="ECO:0000313" key="1">
    <source>
        <dbReference type="EMBL" id="TEB09868.1"/>
    </source>
</evidence>
<name>A0A4Y7RLK3_9FIRM</name>
<accession>A0A4Y7RLK3</accession>
<reference evidence="1 2" key="1">
    <citation type="journal article" date="2018" name="Environ. Microbiol.">
        <title>Novel energy conservation strategies and behaviour of Pelotomaculum schinkii driving syntrophic propionate catabolism.</title>
        <authorList>
            <person name="Hidalgo-Ahumada C.A.P."/>
            <person name="Nobu M.K."/>
            <person name="Narihiro T."/>
            <person name="Tamaki H."/>
            <person name="Liu W.T."/>
            <person name="Kamagata Y."/>
            <person name="Stams A.J.M."/>
            <person name="Imachi H."/>
            <person name="Sousa D.Z."/>
        </authorList>
    </citation>
    <scope>NUCLEOTIDE SEQUENCE [LARGE SCALE GENOMIC DNA]</scope>
    <source>
        <strain evidence="1 2">MGP</strain>
    </source>
</reference>
<evidence type="ECO:0000313" key="2">
    <source>
        <dbReference type="Proteomes" id="UP000297597"/>
    </source>
</evidence>
<organism evidence="1 2">
    <name type="scientific">Pelotomaculum propionicicum</name>
    <dbReference type="NCBI Taxonomy" id="258475"/>
    <lineage>
        <taxon>Bacteria</taxon>
        <taxon>Bacillati</taxon>
        <taxon>Bacillota</taxon>
        <taxon>Clostridia</taxon>
        <taxon>Eubacteriales</taxon>
        <taxon>Desulfotomaculaceae</taxon>
        <taxon>Pelotomaculum</taxon>
    </lineage>
</organism>
<comment type="caution">
    <text evidence="1">The sequence shown here is derived from an EMBL/GenBank/DDBJ whole genome shotgun (WGS) entry which is preliminary data.</text>
</comment>
<proteinExistence type="predicted"/>
<dbReference type="RefSeq" id="WP_134214578.1">
    <property type="nucleotide sequence ID" value="NZ_QFFZ01000036.1"/>
</dbReference>
<dbReference type="Proteomes" id="UP000297597">
    <property type="component" value="Unassembled WGS sequence"/>
</dbReference>
<gene>
    <name evidence="1" type="ORF">Pmgp_02776</name>
</gene>
<dbReference type="EMBL" id="QFFZ01000036">
    <property type="protein sequence ID" value="TEB09868.1"/>
    <property type="molecule type" value="Genomic_DNA"/>
</dbReference>
<protein>
    <submittedName>
        <fullName evidence="1">Uncharacterized protein</fullName>
    </submittedName>
</protein>
<dbReference type="AlphaFoldDB" id="A0A4Y7RLK3"/>
<keyword evidence="2" id="KW-1185">Reference proteome</keyword>
<sequence>MLINGTPEKAEILKKLSNYDFHNNIFYLLEIMFHLQEKHADKYNLLFLIADELAELTEYKWGEIYTTNEAEKQLKIKINKFLREEFINGTTTPKKEKI</sequence>